<sequence>DDADAGPDYRDPVLRLDVDGIRILHIRSVKYKHHERSVSRHRTTDEMLRKY</sequence>
<dbReference type="AlphaFoldDB" id="X0S066"/>
<dbReference type="EMBL" id="BARS01002561">
    <property type="protein sequence ID" value="GAF69372.1"/>
    <property type="molecule type" value="Genomic_DNA"/>
</dbReference>
<reference evidence="1" key="1">
    <citation type="journal article" date="2014" name="Front. Microbiol.">
        <title>High frequency of phylogenetically diverse reductive dehalogenase-homologous genes in deep subseafloor sedimentary metagenomes.</title>
        <authorList>
            <person name="Kawai M."/>
            <person name="Futagami T."/>
            <person name="Toyoda A."/>
            <person name="Takaki Y."/>
            <person name="Nishi S."/>
            <person name="Hori S."/>
            <person name="Arai W."/>
            <person name="Tsubouchi T."/>
            <person name="Morono Y."/>
            <person name="Uchiyama I."/>
            <person name="Ito T."/>
            <person name="Fujiyama A."/>
            <person name="Inagaki F."/>
            <person name="Takami H."/>
        </authorList>
    </citation>
    <scope>NUCLEOTIDE SEQUENCE</scope>
    <source>
        <strain evidence="1">Expedition CK06-06</strain>
    </source>
</reference>
<comment type="caution">
    <text evidence="1">The sequence shown here is derived from an EMBL/GenBank/DDBJ whole genome shotgun (WGS) entry which is preliminary data.</text>
</comment>
<name>X0S066_9ZZZZ</name>
<protein>
    <submittedName>
        <fullName evidence="1">Uncharacterized protein</fullName>
    </submittedName>
</protein>
<feature type="non-terminal residue" evidence="1">
    <location>
        <position position="1"/>
    </location>
</feature>
<organism evidence="1">
    <name type="scientific">marine sediment metagenome</name>
    <dbReference type="NCBI Taxonomy" id="412755"/>
    <lineage>
        <taxon>unclassified sequences</taxon>
        <taxon>metagenomes</taxon>
        <taxon>ecological metagenomes</taxon>
    </lineage>
</organism>
<gene>
    <name evidence="1" type="ORF">S01H1_04900</name>
</gene>
<evidence type="ECO:0000313" key="1">
    <source>
        <dbReference type="EMBL" id="GAF69372.1"/>
    </source>
</evidence>
<accession>X0S066</accession>
<proteinExistence type="predicted"/>